<evidence type="ECO:0000313" key="8">
    <source>
        <dbReference type="Proteomes" id="UP001367508"/>
    </source>
</evidence>
<evidence type="ECO:0000256" key="4">
    <source>
        <dbReference type="ARBA" id="ARBA00022840"/>
    </source>
</evidence>
<dbReference type="PROSITE" id="PS50011">
    <property type="entry name" value="PROTEIN_KINASE_DOM"/>
    <property type="match status" value="1"/>
</dbReference>
<reference evidence="7 8" key="1">
    <citation type="submission" date="2024-01" db="EMBL/GenBank/DDBJ databases">
        <title>The genomes of 5 underutilized Papilionoideae crops provide insights into root nodulation and disease resistanc.</title>
        <authorList>
            <person name="Jiang F."/>
        </authorList>
    </citation>
    <scope>NUCLEOTIDE SEQUENCE [LARGE SCALE GENOMIC DNA]</scope>
    <source>
        <strain evidence="7">LVBAO_FW01</strain>
        <tissue evidence="7">Leaves</tissue>
    </source>
</reference>
<evidence type="ECO:0000313" key="7">
    <source>
        <dbReference type="EMBL" id="KAK7321255.1"/>
    </source>
</evidence>
<dbReference type="SMART" id="SM00220">
    <property type="entry name" value="S_TKc"/>
    <property type="match status" value="1"/>
</dbReference>
<proteinExistence type="predicted"/>
<feature type="binding site" evidence="5">
    <location>
        <position position="151"/>
    </location>
    <ligand>
        <name>ATP</name>
        <dbReference type="ChEBI" id="CHEBI:30616"/>
    </ligand>
</feature>
<evidence type="ECO:0000256" key="1">
    <source>
        <dbReference type="ARBA" id="ARBA00022679"/>
    </source>
</evidence>
<dbReference type="PROSITE" id="PS00107">
    <property type="entry name" value="PROTEIN_KINASE_ATP"/>
    <property type="match status" value="1"/>
</dbReference>
<keyword evidence="4 5" id="KW-0067">ATP-binding</keyword>
<dbReference type="PANTHER" id="PTHR46146:SF23">
    <property type="entry name" value="PROTEIN KINASE DOMAIN-CONTAINING PROTEIN"/>
    <property type="match status" value="1"/>
</dbReference>
<keyword evidence="3" id="KW-0418">Kinase</keyword>
<dbReference type="GO" id="GO:0004672">
    <property type="term" value="F:protein kinase activity"/>
    <property type="evidence" value="ECO:0007669"/>
    <property type="project" value="InterPro"/>
</dbReference>
<dbReference type="PANTHER" id="PTHR46146">
    <property type="entry name" value="SERINE/THREONINE-PROTEIN KINASE-LIKE PROTEIN CCR4"/>
    <property type="match status" value="1"/>
</dbReference>
<keyword evidence="8" id="KW-1185">Reference proteome</keyword>
<keyword evidence="1" id="KW-0808">Transferase</keyword>
<dbReference type="GO" id="GO:0005524">
    <property type="term" value="F:ATP binding"/>
    <property type="evidence" value="ECO:0007669"/>
    <property type="project" value="UniProtKB-UniRule"/>
</dbReference>
<accession>A0AAN9KP63</accession>
<dbReference type="EMBL" id="JAYMYQ010000007">
    <property type="protein sequence ID" value="KAK7321255.1"/>
    <property type="molecule type" value="Genomic_DNA"/>
</dbReference>
<dbReference type="InterPro" id="IPR011009">
    <property type="entry name" value="Kinase-like_dom_sf"/>
</dbReference>
<protein>
    <recommendedName>
        <fullName evidence="6">Protein kinase domain-containing protein</fullName>
    </recommendedName>
</protein>
<dbReference type="Proteomes" id="UP001367508">
    <property type="component" value="Unassembled WGS sequence"/>
</dbReference>
<evidence type="ECO:0000256" key="3">
    <source>
        <dbReference type="ARBA" id="ARBA00022777"/>
    </source>
</evidence>
<evidence type="ECO:0000259" key="6">
    <source>
        <dbReference type="PROSITE" id="PS50011"/>
    </source>
</evidence>
<evidence type="ECO:0000256" key="2">
    <source>
        <dbReference type="ARBA" id="ARBA00022741"/>
    </source>
</evidence>
<sequence>MATHKCINVFIFTLSHDPSLLLSCEPFIYETLKTIHLFSFSVHSYGSLVLSVFPRPFLSKLKIEPPITMGYFSCNGESAIATCDPHYWDLKKKPISPTKAHDKPSVRHFSYSDLLAATNAFSASNFLGKGSHGSVYKASLDGGHLIAAVKKIKLSAAGYHQNAADNEIEILSHVTSPRLVNLIGFCNDQSNKLIVVEYMPNGSLYEHLHSNTVRPPGWNRRVLFAVQVAKAIHGLHCSEPPVIHRDIKSSNVLIDEKWNARLGDLGLALRGHVEDVRVKCTPPAGTLGYLDPCYLAPGDLSVKSDVFSFGILLLEIVSGRNAIDVNHSPPSVLDWAVPLIRRGDIAGICDPRIGAPPDAAAFREMVVLAARCVRSTAAKRPLMVEVVECLKAVRKRFQAPPIWKRVRMRVKARGEPLGNDCDRSEEIVRVVKGGSRRNGKVSSVPGVEYECGPVNLAARSRSRSIGSGFFSDIKTKSDVNPNTSGRKGRIVVTRLKRSRSMGILRHYGDEAKMSHHKHNDNHNNESIRLTEMALPKLAIMDKKLEQRMLEKPLVYYSHHVENQSN</sequence>
<comment type="caution">
    <text evidence="7">The sequence shown here is derived from an EMBL/GenBank/DDBJ whole genome shotgun (WGS) entry which is preliminary data.</text>
</comment>
<organism evidence="7 8">
    <name type="scientific">Canavalia gladiata</name>
    <name type="common">Sword bean</name>
    <name type="synonym">Dolichos gladiatus</name>
    <dbReference type="NCBI Taxonomy" id="3824"/>
    <lineage>
        <taxon>Eukaryota</taxon>
        <taxon>Viridiplantae</taxon>
        <taxon>Streptophyta</taxon>
        <taxon>Embryophyta</taxon>
        <taxon>Tracheophyta</taxon>
        <taxon>Spermatophyta</taxon>
        <taxon>Magnoliopsida</taxon>
        <taxon>eudicotyledons</taxon>
        <taxon>Gunneridae</taxon>
        <taxon>Pentapetalae</taxon>
        <taxon>rosids</taxon>
        <taxon>fabids</taxon>
        <taxon>Fabales</taxon>
        <taxon>Fabaceae</taxon>
        <taxon>Papilionoideae</taxon>
        <taxon>50 kb inversion clade</taxon>
        <taxon>NPAAA clade</taxon>
        <taxon>indigoferoid/millettioid clade</taxon>
        <taxon>Phaseoleae</taxon>
        <taxon>Canavalia</taxon>
    </lineage>
</organism>
<keyword evidence="2 5" id="KW-0547">Nucleotide-binding</keyword>
<dbReference type="InterPro" id="IPR017441">
    <property type="entry name" value="Protein_kinase_ATP_BS"/>
</dbReference>
<dbReference type="PROSITE" id="PS00108">
    <property type="entry name" value="PROTEIN_KINASE_ST"/>
    <property type="match status" value="1"/>
</dbReference>
<dbReference type="AlphaFoldDB" id="A0AAN9KP63"/>
<dbReference type="Gene3D" id="1.10.510.10">
    <property type="entry name" value="Transferase(Phosphotransferase) domain 1"/>
    <property type="match status" value="1"/>
</dbReference>
<dbReference type="Pfam" id="PF00069">
    <property type="entry name" value="Pkinase"/>
    <property type="match status" value="1"/>
</dbReference>
<evidence type="ECO:0000256" key="5">
    <source>
        <dbReference type="PROSITE-ProRule" id="PRU10141"/>
    </source>
</evidence>
<feature type="domain" description="Protein kinase" evidence="6">
    <location>
        <begin position="121"/>
        <end position="397"/>
    </location>
</feature>
<dbReference type="InterPro" id="IPR000719">
    <property type="entry name" value="Prot_kinase_dom"/>
</dbReference>
<gene>
    <name evidence="7" type="ORF">VNO77_31717</name>
</gene>
<dbReference type="SUPFAM" id="SSF56112">
    <property type="entry name" value="Protein kinase-like (PK-like)"/>
    <property type="match status" value="1"/>
</dbReference>
<dbReference type="InterPro" id="IPR008271">
    <property type="entry name" value="Ser/Thr_kinase_AS"/>
</dbReference>
<dbReference type="FunFam" id="1.10.510.10:FF:000540">
    <property type="entry name" value="Serine/threonine-protein kinase-like protein"/>
    <property type="match status" value="1"/>
</dbReference>
<name>A0AAN9KP63_CANGL</name>
<dbReference type="Gene3D" id="3.30.200.20">
    <property type="entry name" value="Phosphorylase Kinase, domain 1"/>
    <property type="match status" value="1"/>
</dbReference>